<dbReference type="WBParaSite" id="nRc.2.0.1.t03272-RA">
    <property type="protein sequence ID" value="nRc.2.0.1.t03272-RA"/>
    <property type="gene ID" value="nRc.2.0.1.g03272"/>
</dbReference>
<dbReference type="Proteomes" id="UP000887565">
    <property type="component" value="Unplaced"/>
</dbReference>
<reference evidence="2" key="1">
    <citation type="submission" date="2022-11" db="UniProtKB">
        <authorList>
            <consortium name="WormBaseParasite"/>
        </authorList>
    </citation>
    <scope>IDENTIFICATION</scope>
</reference>
<name>A0A915HPJ2_ROMCU</name>
<accession>A0A915HPJ2</accession>
<dbReference type="AlphaFoldDB" id="A0A915HPJ2"/>
<proteinExistence type="predicted"/>
<evidence type="ECO:0000313" key="2">
    <source>
        <dbReference type="WBParaSite" id="nRc.2.0.1.t03272-RA"/>
    </source>
</evidence>
<evidence type="ECO:0000313" key="1">
    <source>
        <dbReference type="Proteomes" id="UP000887565"/>
    </source>
</evidence>
<keyword evidence="1" id="KW-1185">Reference proteome</keyword>
<organism evidence="1 2">
    <name type="scientific">Romanomermis culicivorax</name>
    <name type="common">Nematode worm</name>
    <dbReference type="NCBI Taxonomy" id="13658"/>
    <lineage>
        <taxon>Eukaryota</taxon>
        <taxon>Metazoa</taxon>
        <taxon>Ecdysozoa</taxon>
        <taxon>Nematoda</taxon>
        <taxon>Enoplea</taxon>
        <taxon>Dorylaimia</taxon>
        <taxon>Mermithida</taxon>
        <taxon>Mermithoidea</taxon>
        <taxon>Mermithidae</taxon>
        <taxon>Romanomermis</taxon>
    </lineage>
</organism>
<protein>
    <submittedName>
        <fullName evidence="2">Uncharacterized protein</fullName>
    </submittedName>
</protein>
<sequence length="172" mass="19575">MQNIHKRKHQQHTERKEKEMYTKKNIRPFSIARLESINSEFAHSGIRSNGESLTWESLNCEFVHLGTALFGIAQLRIAQLEIAHFTAHQAPQFRFAIFYCSRFFSFFLDIFFVGDQFLRLQGKIAILAASPDDRGAFTPKPRVVCVLLVIGRPVIRAAQAQGRPGPQSVAVF</sequence>